<gene>
    <name evidence="7" type="ORF">H9863_07505</name>
</gene>
<protein>
    <submittedName>
        <fullName evidence="7">RDD family protein</fullName>
    </submittedName>
</protein>
<dbReference type="AlphaFoldDB" id="A0A9D2ACL6"/>
<evidence type="ECO:0000256" key="5">
    <source>
        <dbReference type="SAM" id="Phobius"/>
    </source>
</evidence>
<evidence type="ECO:0000256" key="3">
    <source>
        <dbReference type="ARBA" id="ARBA00022989"/>
    </source>
</evidence>
<organism evidence="7 8">
    <name type="scientific">Candidatus Odoribacter faecigallinarum</name>
    <dbReference type="NCBI Taxonomy" id="2838706"/>
    <lineage>
        <taxon>Bacteria</taxon>
        <taxon>Pseudomonadati</taxon>
        <taxon>Bacteroidota</taxon>
        <taxon>Bacteroidia</taxon>
        <taxon>Bacteroidales</taxon>
        <taxon>Odoribacteraceae</taxon>
        <taxon>Odoribacter</taxon>
    </lineage>
</organism>
<dbReference type="Pfam" id="PF06271">
    <property type="entry name" value="RDD"/>
    <property type="match status" value="1"/>
</dbReference>
<dbReference type="EMBL" id="DXFT01000145">
    <property type="protein sequence ID" value="HIX03942.1"/>
    <property type="molecule type" value="Genomic_DNA"/>
</dbReference>
<keyword evidence="2 5" id="KW-0812">Transmembrane</keyword>
<reference evidence="7" key="2">
    <citation type="submission" date="2021-04" db="EMBL/GenBank/DDBJ databases">
        <authorList>
            <person name="Gilroy R."/>
        </authorList>
    </citation>
    <scope>NUCLEOTIDE SEQUENCE</scope>
    <source>
        <strain evidence="7">23274</strain>
    </source>
</reference>
<evidence type="ECO:0000256" key="1">
    <source>
        <dbReference type="ARBA" id="ARBA00004141"/>
    </source>
</evidence>
<dbReference type="Proteomes" id="UP000824202">
    <property type="component" value="Unassembled WGS sequence"/>
</dbReference>
<evidence type="ECO:0000313" key="7">
    <source>
        <dbReference type="EMBL" id="HIX03942.1"/>
    </source>
</evidence>
<dbReference type="PANTHER" id="PTHR38480">
    <property type="entry name" value="SLR0254 PROTEIN"/>
    <property type="match status" value="1"/>
</dbReference>
<accession>A0A9D2ACL6</accession>
<comment type="caution">
    <text evidence="7">The sequence shown here is derived from an EMBL/GenBank/DDBJ whole genome shotgun (WGS) entry which is preliminary data.</text>
</comment>
<sequence length="231" mass="25833">MDITINTAQNVGITYKPAGLMPRIIATVIDLALLGGVFILGSAILLNLYPRASWFPYTLLVTLLSFYHLVCEYFFNGQSIGKATLRLRVVRLDNRKLSFWDCLLRWVLRLVDISSSSGVIAMVSIILTSKAQRLGDLAANTTVIQENPRKALRPASHPTEETLPQFPQVAILSDRDINIIREVCREAEKTGDLQLYAPLAAKIKTITGIQTDLADRDFIRTILTDYIKITE</sequence>
<name>A0A9D2ACL6_9BACT</name>
<evidence type="ECO:0000313" key="8">
    <source>
        <dbReference type="Proteomes" id="UP000824202"/>
    </source>
</evidence>
<evidence type="ECO:0000259" key="6">
    <source>
        <dbReference type="Pfam" id="PF06271"/>
    </source>
</evidence>
<evidence type="ECO:0000256" key="2">
    <source>
        <dbReference type="ARBA" id="ARBA00022692"/>
    </source>
</evidence>
<dbReference type="PANTHER" id="PTHR38480:SF1">
    <property type="entry name" value="SLR0254 PROTEIN"/>
    <property type="match status" value="1"/>
</dbReference>
<evidence type="ECO:0000256" key="4">
    <source>
        <dbReference type="ARBA" id="ARBA00023136"/>
    </source>
</evidence>
<feature type="transmembrane region" description="Helical" evidence="5">
    <location>
        <begin position="24"/>
        <end position="47"/>
    </location>
</feature>
<comment type="subcellular location">
    <subcellularLocation>
        <location evidence="1">Membrane</location>
        <topology evidence="1">Multi-pass membrane protein</topology>
    </subcellularLocation>
</comment>
<feature type="domain" description="RDD" evidence="6">
    <location>
        <begin position="18"/>
        <end position="140"/>
    </location>
</feature>
<dbReference type="GO" id="GO:0016020">
    <property type="term" value="C:membrane"/>
    <property type="evidence" value="ECO:0007669"/>
    <property type="project" value="UniProtKB-SubCell"/>
</dbReference>
<proteinExistence type="predicted"/>
<keyword evidence="4 5" id="KW-0472">Membrane</keyword>
<reference evidence="7" key="1">
    <citation type="journal article" date="2021" name="PeerJ">
        <title>Extensive microbial diversity within the chicken gut microbiome revealed by metagenomics and culture.</title>
        <authorList>
            <person name="Gilroy R."/>
            <person name="Ravi A."/>
            <person name="Getino M."/>
            <person name="Pursley I."/>
            <person name="Horton D.L."/>
            <person name="Alikhan N.F."/>
            <person name="Baker D."/>
            <person name="Gharbi K."/>
            <person name="Hall N."/>
            <person name="Watson M."/>
            <person name="Adriaenssens E.M."/>
            <person name="Foster-Nyarko E."/>
            <person name="Jarju S."/>
            <person name="Secka A."/>
            <person name="Antonio M."/>
            <person name="Oren A."/>
            <person name="Chaudhuri R.R."/>
            <person name="La Ragione R."/>
            <person name="Hildebrand F."/>
            <person name="Pallen M.J."/>
        </authorList>
    </citation>
    <scope>NUCLEOTIDE SEQUENCE</scope>
    <source>
        <strain evidence="7">23274</strain>
    </source>
</reference>
<dbReference type="InterPro" id="IPR010432">
    <property type="entry name" value="RDD"/>
</dbReference>
<keyword evidence="3 5" id="KW-1133">Transmembrane helix</keyword>
<feature type="transmembrane region" description="Helical" evidence="5">
    <location>
        <begin position="54"/>
        <end position="75"/>
    </location>
</feature>